<evidence type="ECO:0000256" key="2">
    <source>
        <dbReference type="ARBA" id="ARBA00022884"/>
    </source>
</evidence>
<dbReference type="Gene3D" id="2.40.240.10">
    <property type="entry name" value="Ribosomal Protein L25, Chain P"/>
    <property type="match status" value="1"/>
</dbReference>
<dbReference type="CDD" id="cd00495">
    <property type="entry name" value="Ribosomal_L25_TL5_CTC"/>
    <property type="match status" value="1"/>
</dbReference>
<dbReference type="InterPro" id="IPR029751">
    <property type="entry name" value="Ribosomal_L25_dom"/>
</dbReference>
<keyword evidence="4 5" id="KW-0687">Ribonucleoprotein</keyword>
<dbReference type="InterPro" id="IPR020930">
    <property type="entry name" value="Ribosomal_uL5_bac-type"/>
</dbReference>
<dbReference type="SUPFAM" id="SSF50715">
    <property type="entry name" value="Ribosomal protein L25-like"/>
    <property type="match status" value="1"/>
</dbReference>
<name>A0A975GFX0_9BACT</name>
<gene>
    <name evidence="5 9" type="primary">rplY</name>
    <name evidence="5" type="synonym">ctc</name>
    <name evidence="9" type="ORF">dnl_18940</name>
</gene>
<dbReference type="GO" id="GO:0022625">
    <property type="term" value="C:cytosolic large ribosomal subunit"/>
    <property type="evidence" value="ECO:0007669"/>
    <property type="project" value="TreeGrafter"/>
</dbReference>
<keyword evidence="3 5" id="KW-0689">Ribosomal protein</keyword>
<dbReference type="InterPro" id="IPR011035">
    <property type="entry name" value="Ribosomal_bL25/Gln-tRNA_synth"/>
</dbReference>
<dbReference type="Pfam" id="PF14693">
    <property type="entry name" value="Ribosomal_TL5_C"/>
    <property type="match status" value="1"/>
</dbReference>
<dbReference type="GO" id="GO:0006412">
    <property type="term" value="P:translation"/>
    <property type="evidence" value="ECO:0007669"/>
    <property type="project" value="UniProtKB-UniRule"/>
</dbReference>
<evidence type="ECO:0000259" key="8">
    <source>
        <dbReference type="Pfam" id="PF14693"/>
    </source>
</evidence>
<dbReference type="AlphaFoldDB" id="A0A975GFX0"/>
<feature type="compositionally biased region" description="Acidic residues" evidence="6">
    <location>
        <begin position="190"/>
        <end position="210"/>
    </location>
</feature>
<keyword evidence="10" id="KW-1185">Reference proteome</keyword>
<dbReference type="HAMAP" id="MF_01334">
    <property type="entry name" value="Ribosomal_bL25_CTC"/>
    <property type="match status" value="1"/>
</dbReference>
<sequence>MELIDLKASIRTETGNSPARALRRDGKIPAILYGPDTKPVMLSIISRELEDAMKKSKSSQMLLNLIVENGDKASHAVMLKELQVHPVKRSFIHADFYEVSMDRKIKVMVPVTTKGKCIGVEQGGMLQIIRRELEALCYPNYIPESVEIDITDLDAGDSVHIEDISIENVDFPADVNFTVLTVLSGKVQDEDKEGEEDEEEEVTDAEAVAE</sequence>
<dbReference type="KEGG" id="dli:dnl_18940"/>
<dbReference type="GO" id="GO:0008097">
    <property type="term" value="F:5S rRNA binding"/>
    <property type="evidence" value="ECO:0007669"/>
    <property type="project" value="InterPro"/>
</dbReference>
<evidence type="ECO:0000313" key="9">
    <source>
        <dbReference type="EMBL" id="QTA79619.1"/>
    </source>
</evidence>
<feature type="domain" description="Large ribosomal subunit protein bL25 L25" evidence="7">
    <location>
        <begin position="6"/>
        <end position="96"/>
    </location>
</feature>
<evidence type="ECO:0000256" key="4">
    <source>
        <dbReference type="ARBA" id="ARBA00023274"/>
    </source>
</evidence>
<evidence type="ECO:0000256" key="3">
    <source>
        <dbReference type="ARBA" id="ARBA00022980"/>
    </source>
</evidence>
<dbReference type="NCBIfam" id="NF004612">
    <property type="entry name" value="PRK05943.1"/>
    <property type="match status" value="1"/>
</dbReference>
<comment type="function">
    <text evidence="5">This is one of the proteins that binds to the 5S RNA in the ribosome where it forms part of the central protuberance.</text>
</comment>
<dbReference type="InterPro" id="IPR020057">
    <property type="entry name" value="Ribosomal_bL25_b-dom"/>
</dbReference>
<keyword evidence="2 5" id="KW-0694">RNA-binding</keyword>
<dbReference type="InterPro" id="IPR020056">
    <property type="entry name" value="Rbsml_bL25/Gln-tRNA_synth_N"/>
</dbReference>
<reference evidence="9" key="1">
    <citation type="journal article" date="2021" name="Microb. Physiol.">
        <title>Proteogenomic Insights into the Physiology of Marine, Sulfate-Reducing, Filamentous Desulfonema limicola and Desulfonema magnum.</title>
        <authorList>
            <person name="Schnaars V."/>
            <person name="Wohlbrand L."/>
            <person name="Scheve S."/>
            <person name="Hinrichs C."/>
            <person name="Reinhardt R."/>
            <person name="Rabus R."/>
        </authorList>
    </citation>
    <scope>NUCLEOTIDE SEQUENCE</scope>
    <source>
        <strain evidence="9">5ac10</strain>
    </source>
</reference>
<evidence type="ECO:0000256" key="1">
    <source>
        <dbReference type="ARBA" id="ARBA00022730"/>
    </source>
</evidence>
<protein>
    <recommendedName>
        <fullName evidence="5">Large ribosomal subunit protein bL25</fullName>
    </recommendedName>
    <alternativeName>
        <fullName evidence="5">General stress protein CTC</fullName>
    </alternativeName>
</protein>
<evidence type="ECO:0000259" key="7">
    <source>
        <dbReference type="Pfam" id="PF01386"/>
    </source>
</evidence>
<dbReference type="Proteomes" id="UP000663720">
    <property type="component" value="Chromosome"/>
</dbReference>
<dbReference type="PANTHER" id="PTHR33284:SF1">
    <property type="entry name" value="RIBOSOMAL PROTEIN L25_GLN-TRNA SYNTHETASE, ANTI-CODON-BINDING DOMAIN-CONTAINING PROTEIN"/>
    <property type="match status" value="1"/>
</dbReference>
<dbReference type="InterPro" id="IPR037121">
    <property type="entry name" value="Ribosomal_bL25_C"/>
</dbReference>
<dbReference type="GO" id="GO:0003735">
    <property type="term" value="F:structural constituent of ribosome"/>
    <property type="evidence" value="ECO:0007669"/>
    <property type="project" value="InterPro"/>
</dbReference>
<feature type="region of interest" description="Disordered" evidence="6">
    <location>
        <begin position="187"/>
        <end position="210"/>
    </location>
</feature>
<dbReference type="RefSeq" id="WP_207691354.1">
    <property type="nucleotide sequence ID" value="NZ_CP061799.1"/>
</dbReference>
<accession>A0A975GFX0</accession>
<dbReference type="Pfam" id="PF01386">
    <property type="entry name" value="Ribosomal_L25p"/>
    <property type="match status" value="1"/>
</dbReference>
<evidence type="ECO:0000313" key="10">
    <source>
        <dbReference type="Proteomes" id="UP000663720"/>
    </source>
</evidence>
<evidence type="ECO:0000256" key="6">
    <source>
        <dbReference type="SAM" id="MobiDB-lite"/>
    </source>
</evidence>
<dbReference type="PANTHER" id="PTHR33284">
    <property type="entry name" value="RIBOSOMAL PROTEIN L25/GLN-TRNA SYNTHETASE, ANTI-CODON-BINDING DOMAIN-CONTAINING PROTEIN"/>
    <property type="match status" value="1"/>
</dbReference>
<comment type="similarity">
    <text evidence="5">Belongs to the bacterial ribosomal protein bL25 family. CTC subfamily.</text>
</comment>
<organism evidence="9 10">
    <name type="scientific">Desulfonema limicola</name>
    <dbReference type="NCBI Taxonomy" id="45656"/>
    <lineage>
        <taxon>Bacteria</taxon>
        <taxon>Pseudomonadati</taxon>
        <taxon>Thermodesulfobacteriota</taxon>
        <taxon>Desulfobacteria</taxon>
        <taxon>Desulfobacterales</taxon>
        <taxon>Desulfococcaceae</taxon>
        <taxon>Desulfonema</taxon>
    </lineage>
</organism>
<dbReference type="NCBIfam" id="TIGR00731">
    <property type="entry name" value="bL25_bact_ctc"/>
    <property type="match status" value="1"/>
</dbReference>
<keyword evidence="1 5" id="KW-0699">rRNA-binding</keyword>
<evidence type="ECO:0000256" key="5">
    <source>
        <dbReference type="HAMAP-Rule" id="MF_01334"/>
    </source>
</evidence>
<dbReference type="Gene3D" id="2.170.120.20">
    <property type="entry name" value="Ribosomal protein L25, beta domain"/>
    <property type="match status" value="1"/>
</dbReference>
<dbReference type="EMBL" id="CP061799">
    <property type="protein sequence ID" value="QTA79619.1"/>
    <property type="molecule type" value="Genomic_DNA"/>
</dbReference>
<feature type="domain" description="Large ribosomal subunit protein bL25 beta" evidence="8">
    <location>
        <begin position="104"/>
        <end position="183"/>
    </location>
</feature>
<proteinExistence type="inferred from homology"/>
<comment type="subunit">
    <text evidence="5">Part of the 50S ribosomal subunit; part of the 5S rRNA/L5/L18/L25 subcomplex. Contacts the 5S rRNA. Binds to the 5S rRNA independently of L5 and L18.</text>
</comment>
<dbReference type="InterPro" id="IPR001021">
    <property type="entry name" value="Ribosomal_bL25_long"/>
</dbReference>